<dbReference type="InterPro" id="IPR035979">
    <property type="entry name" value="RBD_domain_sf"/>
</dbReference>
<feature type="compositionally biased region" description="Low complexity" evidence="5">
    <location>
        <begin position="73"/>
        <end position="84"/>
    </location>
</feature>
<feature type="compositionally biased region" description="Polar residues" evidence="5">
    <location>
        <begin position="792"/>
        <end position="805"/>
    </location>
</feature>
<dbReference type="SMART" id="SM00360">
    <property type="entry name" value="RRM"/>
    <property type="match status" value="2"/>
</dbReference>
<feature type="compositionally biased region" description="Basic and acidic residues" evidence="5">
    <location>
        <begin position="344"/>
        <end position="359"/>
    </location>
</feature>
<feature type="domain" description="RRM" evidence="6">
    <location>
        <begin position="632"/>
        <end position="708"/>
    </location>
</feature>
<dbReference type="FunFam" id="3.30.70.330:FF:000879">
    <property type="entry name" value="Splicing factor U2af large subunit A"/>
    <property type="match status" value="1"/>
</dbReference>
<feature type="compositionally biased region" description="Basic residues" evidence="5">
    <location>
        <begin position="1"/>
        <end position="14"/>
    </location>
</feature>
<evidence type="ECO:0000256" key="4">
    <source>
        <dbReference type="PROSITE-ProRule" id="PRU00176"/>
    </source>
</evidence>
<protein>
    <recommendedName>
        <fullName evidence="6">RRM domain-containing protein</fullName>
    </recommendedName>
</protein>
<dbReference type="PANTHER" id="PTHR23139">
    <property type="entry name" value="RNA-BINDING PROTEIN"/>
    <property type="match status" value="1"/>
</dbReference>
<feature type="compositionally biased region" description="Basic and acidic residues" evidence="5">
    <location>
        <begin position="62"/>
        <end position="72"/>
    </location>
</feature>
<feature type="region of interest" description="Disordered" evidence="5">
    <location>
        <begin position="1"/>
        <end position="33"/>
    </location>
</feature>
<evidence type="ECO:0000313" key="7">
    <source>
        <dbReference type="EMBL" id="KAF7150809.1"/>
    </source>
</evidence>
<dbReference type="SUPFAM" id="SSF54928">
    <property type="entry name" value="RNA-binding domain, RBD"/>
    <property type="match status" value="2"/>
</dbReference>
<dbReference type="GO" id="GO:0008380">
    <property type="term" value="P:RNA splicing"/>
    <property type="evidence" value="ECO:0007669"/>
    <property type="project" value="UniProtKB-KW"/>
</dbReference>
<feature type="compositionally biased region" description="Basic and acidic residues" evidence="5">
    <location>
        <begin position="103"/>
        <end position="162"/>
    </location>
</feature>
<feature type="region of interest" description="Disordered" evidence="5">
    <location>
        <begin position="47"/>
        <end position="408"/>
    </location>
</feature>
<name>A0A834LWG5_RHOSS</name>
<dbReference type="InterPro" id="IPR012677">
    <property type="entry name" value="Nucleotide-bd_a/b_plait_sf"/>
</dbReference>
<evidence type="ECO:0000259" key="6">
    <source>
        <dbReference type="PROSITE" id="PS50102"/>
    </source>
</evidence>
<proteinExistence type="predicted"/>
<feature type="compositionally biased region" description="Acidic residues" evidence="5">
    <location>
        <begin position="51"/>
        <end position="61"/>
    </location>
</feature>
<evidence type="ECO:0000256" key="5">
    <source>
        <dbReference type="SAM" id="MobiDB-lite"/>
    </source>
</evidence>
<keyword evidence="2 4" id="KW-0694">RNA-binding</keyword>
<evidence type="ECO:0000256" key="2">
    <source>
        <dbReference type="ARBA" id="ARBA00022884"/>
    </source>
</evidence>
<feature type="compositionally biased region" description="Polar residues" evidence="5">
    <location>
        <begin position="332"/>
        <end position="341"/>
    </location>
</feature>
<sequence>MSSRSSRHKEKHGLKSVVYQESRDDGTAARTRPFSFDEIMLRRKNKKLSGDVEDMIGDAEDISVKEIEKVPDRSVSGRGSRNSNDVLPVVKHASEDFLNLSSRKREDINARTGDRVVNKREKDNRDGNRLVNKRDRDSRDSETKRQASEDILRVSSRKKEDNTAVTGERLVNDRYKDDRDRDNRDRAIKSRATLNREVNDKAKRGKDDRWDHGRRKNDERPVSHSENQSENRHARNLVRKDRYEGRSRGNSEKESKNKHRVEDDERTRERSVVKKNSSGKWDDSEASKRKLLHIHQEESRLKRRRSRSREHDKDRSRKSVSLSPRAQKRKSYNTSEQGELPSSSKDKSRRQQSDDDRHRISSNGANNHYRRHGESTSQLGGYSPRKRKTEAAVKTPSPPHWSHPEKKSATWDLPPAGADNNLIVSVVSNVDTSNLTVASNRNQISVVDPAKTVKALSGVLSNATIDSIQLTQATRPMRRIFVENLPVSVSEKDVMEYLNNFLVSSGVTHVQGSEPCISCSIHKEKGQALVEFLTPEYASAALSFDGRSFSGSILKIRRPKDFVEVATGGPDKSVDAISDAVRDSSHKSELDTMFRLVAYALLSSLIVALKEKFKNLFFTADTEFSVRGIVTKLIFIGGISKAMSPEMLKEIVSAFGILKAYRLEVNADHNEPCAFLEYVDQSVTLKACAGLNGMRLGGQLLTAVLATPDAASSVENIGNSPFYGIPEHAKPLLEKPTQVLKLKNLLDPDSLSSLPEAELEEILEDTRLECARFGAVKSVNVVKCSDFKTNQETQEVCENPSSSNGGEDLNCKDKDTTAETSGEHTDFESEEISRSEPQNYGKEAEEVDKAVEGGGICVEKLQDDILEDELCNPSQIDGKVDLETKDQVDLELKDQMEDGKVDLESKDQMECCDNKVDDTIITTDAEVADVENESADRDKLESVEANGHLQESLAEMDLSERMDMDAAEKGENGVCVFGLEDVFEPGCVLVEYKRTEAASMAAHCLHGRVFNNQSVAVGYVDYEMYKSRFPK</sequence>
<dbReference type="Pfam" id="PF00076">
    <property type="entry name" value="RRM_1"/>
    <property type="match status" value="1"/>
</dbReference>
<feature type="compositionally biased region" description="Basic and acidic residues" evidence="5">
    <location>
        <begin position="197"/>
        <end position="272"/>
    </location>
</feature>
<comment type="caution">
    <text evidence="7">The sequence shown here is derived from an EMBL/GenBank/DDBJ whole genome shotgun (WGS) entry which is preliminary data.</text>
</comment>
<evidence type="ECO:0000256" key="3">
    <source>
        <dbReference type="ARBA" id="ARBA00023187"/>
    </source>
</evidence>
<gene>
    <name evidence="7" type="ORF">RHSIM_Rhsim02G0042400</name>
</gene>
<organism evidence="7 8">
    <name type="scientific">Rhododendron simsii</name>
    <name type="common">Sims's rhododendron</name>
    <dbReference type="NCBI Taxonomy" id="118357"/>
    <lineage>
        <taxon>Eukaryota</taxon>
        <taxon>Viridiplantae</taxon>
        <taxon>Streptophyta</taxon>
        <taxon>Embryophyta</taxon>
        <taxon>Tracheophyta</taxon>
        <taxon>Spermatophyta</taxon>
        <taxon>Magnoliopsida</taxon>
        <taxon>eudicotyledons</taxon>
        <taxon>Gunneridae</taxon>
        <taxon>Pentapetalae</taxon>
        <taxon>asterids</taxon>
        <taxon>Ericales</taxon>
        <taxon>Ericaceae</taxon>
        <taxon>Ericoideae</taxon>
        <taxon>Rhodoreae</taxon>
        <taxon>Rhododendron</taxon>
    </lineage>
</organism>
<dbReference type="Gene3D" id="3.30.70.330">
    <property type="match status" value="4"/>
</dbReference>
<dbReference type="EMBL" id="WJXA01000002">
    <property type="protein sequence ID" value="KAF7150809.1"/>
    <property type="molecule type" value="Genomic_DNA"/>
</dbReference>
<dbReference type="AlphaFoldDB" id="A0A834LWG5"/>
<feature type="compositionally biased region" description="Basic and acidic residues" evidence="5">
    <location>
        <begin position="170"/>
        <end position="188"/>
    </location>
</feature>
<keyword evidence="1" id="KW-0507">mRNA processing</keyword>
<dbReference type="GO" id="GO:0006397">
    <property type="term" value="P:mRNA processing"/>
    <property type="evidence" value="ECO:0007669"/>
    <property type="project" value="UniProtKB-KW"/>
</dbReference>
<keyword evidence="8" id="KW-1185">Reference proteome</keyword>
<dbReference type="OrthoDB" id="10266058at2759"/>
<feature type="region of interest" description="Disordered" evidence="5">
    <location>
        <begin position="792"/>
        <end position="843"/>
    </location>
</feature>
<accession>A0A834LWG5</accession>
<evidence type="ECO:0000256" key="1">
    <source>
        <dbReference type="ARBA" id="ARBA00022664"/>
    </source>
</evidence>
<dbReference type="Proteomes" id="UP000626092">
    <property type="component" value="Unassembled WGS sequence"/>
</dbReference>
<evidence type="ECO:0000313" key="8">
    <source>
        <dbReference type="Proteomes" id="UP000626092"/>
    </source>
</evidence>
<keyword evidence="3" id="KW-0508">mRNA splicing</keyword>
<dbReference type="InterPro" id="IPR000504">
    <property type="entry name" value="RRM_dom"/>
</dbReference>
<reference evidence="7" key="1">
    <citation type="submission" date="2019-11" db="EMBL/GenBank/DDBJ databases">
        <authorList>
            <person name="Liu Y."/>
            <person name="Hou J."/>
            <person name="Li T.-Q."/>
            <person name="Guan C.-H."/>
            <person name="Wu X."/>
            <person name="Wu H.-Z."/>
            <person name="Ling F."/>
            <person name="Zhang R."/>
            <person name="Shi X.-G."/>
            <person name="Ren J.-P."/>
            <person name="Chen E.-F."/>
            <person name="Sun J.-M."/>
        </authorList>
    </citation>
    <scope>NUCLEOTIDE SEQUENCE</scope>
    <source>
        <strain evidence="7">Adult_tree_wgs_1</strain>
        <tissue evidence="7">Leaves</tissue>
    </source>
</reference>
<feature type="compositionally biased region" description="Basic and acidic residues" evidence="5">
    <location>
        <begin position="809"/>
        <end position="834"/>
    </location>
</feature>
<dbReference type="GO" id="GO:0003723">
    <property type="term" value="F:RNA binding"/>
    <property type="evidence" value="ECO:0007669"/>
    <property type="project" value="UniProtKB-UniRule"/>
</dbReference>
<dbReference type="PROSITE" id="PS50102">
    <property type="entry name" value="RRM"/>
    <property type="match status" value="2"/>
</dbReference>
<feature type="compositionally biased region" description="Basic and acidic residues" evidence="5">
    <location>
        <begin position="280"/>
        <end position="300"/>
    </location>
</feature>
<feature type="domain" description="RRM" evidence="6">
    <location>
        <begin position="478"/>
        <end position="561"/>
    </location>
</feature>